<accession>A0AAV0MGI0</accession>
<reference evidence="2" key="1">
    <citation type="submission" date="2022-08" db="EMBL/GenBank/DDBJ databases">
        <authorList>
            <person name="Gutierrez-Valencia J."/>
        </authorList>
    </citation>
    <scope>NUCLEOTIDE SEQUENCE</scope>
</reference>
<protein>
    <recommendedName>
        <fullName evidence="1">Aminotransferase-like plant mobile domain-containing protein</fullName>
    </recommendedName>
</protein>
<dbReference type="EMBL" id="CAMGYJ010000007">
    <property type="protein sequence ID" value="CAI0445884.1"/>
    <property type="molecule type" value="Genomic_DNA"/>
</dbReference>
<dbReference type="Proteomes" id="UP001154282">
    <property type="component" value="Unassembled WGS sequence"/>
</dbReference>
<dbReference type="GO" id="GO:0010073">
    <property type="term" value="P:meristem maintenance"/>
    <property type="evidence" value="ECO:0007669"/>
    <property type="project" value="InterPro"/>
</dbReference>
<evidence type="ECO:0000313" key="2">
    <source>
        <dbReference type="EMBL" id="CAI0445884.1"/>
    </source>
</evidence>
<name>A0AAV0MGI0_9ROSI</name>
<dbReference type="InterPro" id="IPR019557">
    <property type="entry name" value="AminoTfrase-like_pln_mobile"/>
</dbReference>
<evidence type="ECO:0000313" key="3">
    <source>
        <dbReference type="Proteomes" id="UP001154282"/>
    </source>
</evidence>
<dbReference type="InterPro" id="IPR044824">
    <property type="entry name" value="MAIN-like"/>
</dbReference>
<dbReference type="Pfam" id="PF10536">
    <property type="entry name" value="PMD"/>
    <property type="match status" value="1"/>
</dbReference>
<dbReference type="PANTHER" id="PTHR46033">
    <property type="entry name" value="PROTEIN MAIN-LIKE 2"/>
    <property type="match status" value="1"/>
</dbReference>
<evidence type="ECO:0000259" key="1">
    <source>
        <dbReference type="Pfam" id="PF10536"/>
    </source>
</evidence>
<comment type="caution">
    <text evidence="2">The sequence shown here is derived from an EMBL/GenBank/DDBJ whole genome shotgun (WGS) entry which is preliminary data.</text>
</comment>
<keyword evidence="3" id="KW-1185">Reference proteome</keyword>
<organism evidence="2 3">
    <name type="scientific">Linum tenue</name>
    <dbReference type="NCBI Taxonomy" id="586396"/>
    <lineage>
        <taxon>Eukaryota</taxon>
        <taxon>Viridiplantae</taxon>
        <taxon>Streptophyta</taxon>
        <taxon>Embryophyta</taxon>
        <taxon>Tracheophyta</taxon>
        <taxon>Spermatophyta</taxon>
        <taxon>Magnoliopsida</taxon>
        <taxon>eudicotyledons</taxon>
        <taxon>Gunneridae</taxon>
        <taxon>Pentapetalae</taxon>
        <taxon>rosids</taxon>
        <taxon>fabids</taxon>
        <taxon>Malpighiales</taxon>
        <taxon>Linaceae</taxon>
        <taxon>Linum</taxon>
    </lineage>
</organism>
<dbReference type="AlphaFoldDB" id="A0AAV0MGI0"/>
<gene>
    <name evidence="2" type="ORF">LITE_LOCUS28776</name>
</gene>
<proteinExistence type="predicted"/>
<sequence>MEMDNNLLTAMVERWRKETHTFHLLEGEMTITLKDVAMLTELPIDGDAIIESSQKPLNGWGQFISERLGINIPEEAQEGRRVPPLHKSMLLIPWLVRAVGKLPEDATDAQIERYARIYLICFGWWIFVFEQVWWKYALYVASSSFGRLGRDWEKKLGICLFGDDIFRVVQVYGSENKASGWSHVHPPTMGLGAPSYFRSDLPCQQLGSR</sequence>
<dbReference type="PANTHER" id="PTHR46033:SF1">
    <property type="entry name" value="PROTEIN MAIN-LIKE 2"/>
    <property type="match status" value="1"/>
</dbReference>
<feature type="domain" description="Aminotransferase-like plant mobile" evidence="1">
    <location>
        <begin position="2"/>
        <end position="79"/>
    </location>
</feature>